<proteinExistence type="predicted"/>
<accession>A0ABS4JR70</accession>
<organism evidence="4 5">
    <name type="scientific">Symbiobacterium terraclitae</name>
    <dbReference type="NCBI Taxonomy" id="557451"/>
    <lineage>
        <taxon>Bacteria</taxon>
        <taxon>Bacillati</taxon>
        <taxon>Bacillota</taxon>
        <taxon>Clostridia</taxon>
        <taxon>Eubacteriales</taxon>
        <taxon>Symbiobacteriaceae</taxon>
        <taxon>Symbiobacterium</taxon>
    </lineage>
</organism>
<dbReference type="PANTHER" id="PTHR43592:SF15">
    <property type="entry name" value="CAAX AMINO TERMINAL PROTEASE FAMILY PROTEIN"/>
    <property type="match status" value="1"/>
</dbReference>
<evidence type="ECO:0000313" key="4">
    <source>
        <dbReference type="EMBL" id="MBP2018029.1"/>
    </source>
</evidence>
<dbReference type="Pfam" id="PF02517">
    <property type="entry name" value="Rce1-like"/>
    <property type="match status" value="1"/>
</dbReference>
<reference evidence="4 5" key="1">
    <citation type="submission" date="2021-03" db="EMBL/GenBank/DDBJ databases">
        <title>Genomic Encyclopedia of Type Strains, Phase IV (KMG-IV): sequencing the most valuable type-strain genomes for metagenomic binning, comparative biology and taxonomic classification.</title>
        <authorList>
            <person name="Goeker M."/>
        </authorList>
    </citation>
    <scope>NUCLEOTIDE SEQUENCE [LARGE SCALE GENOMIC DNA]</scope>
    <source>
        <strain evidence="4 5">DSM 27138</strain>
    </source>
</reference>
<feature type="transmembrane region" description="Helical" evidence="2">
    <location>
        <begin position="77"/>
        <end position="101"/>
    </location>
</feature>
<feature type="coiled-coil region" evidence="1">
    <location>
        <begin position="292"/>
        <end position="319"/>
    </location>
</feature>
<dbReference type="PANTHER" id="PTHR43592">
    <property type="entry name" value="CAAX AMINO TERMINAL PROTEASE"/>
    <property type="match status" value="1"/>
</dbReference>
<dbReference type="RefSeq" id="WP_209466167.1">
    <property type="nucleotide sequence ID" value="NZ_JAGGLG010000009.1"/>
</dbReference>
<keyword evidence="2" id="KW-0812">Transmembrane</keyword>
<dbReference type="GO" id="GO:0008233">
    <property type="term" value="F:peptidase activity"/>
    <property type="evidence" value="ECO:0007669"/>
    <property type="project" value="UniProtKB-KW"/>
</dbReference>
<feature type="transmembrane region" description="Helical" evidence="2">
    <location>
        <begin position="316"/>
        <end position="335"/>
    </location>
</feature>
<feature type="transmembrane region" description="Helical" evidence="2">
    <location>
        <begin position="170"/>
        <end position="187"/>
    </location>
</feature>
<keyword evidence="5" id="KW-1185">Reference proteome</keyword>
<protein>
    <submittedName>
        <fullName evidence="4">Membrane protease YdiL (CAAX protease family)</fullName>
    </submittedName>
</protein>
<dbReference type="InterPro" id="IPR003675">
    <property type="entry name" value="Rce1/LyrA-like_dom"/>
</dbReference>
<keyword evidence="4" id="KW-0645">Protease</keyword>
<feature type="transmembrane region" description="Helical" evidence="2">
    <location>
        <begin position="235"/>
        <end position="257"/>
    </location>
</feature>
<gene>
    <name evidence="4" type="ORF">J2Z79_001428</name>
</gene>
<feature type="domain" description="CAAX prenyl protease 2/Lysostaphin resistance protein A-like" evidence="3">
    <location>
        <begin position="120"/>
        <end position="206"/>
    </location>
</feature>
<comment type="caution">
    <text evidence="4">The sequence shown here is derived from an EMBL/GenBank/DDBJ whole genome shotgun (WGS) entry which is preliminary data.</text>
</comment>
<dbReference type="Proteomes" id="UP001519289">
    <property type="component" value="Unassembled WGS sequence"/>
</dbReference>
<feature type="transmembrane region" description="Helical" evidence="2">
    <location>
        <begin position="113"/>
        <end position="131"/>
    </location>
</feature>
<feature type="transmembrane region" description="Helical" evidence="2">
    <location>
        <begin position="194"/>
        <end position="215"/>
    </location>
</feature>
<dbReference type="GO" id="GO:0006508">
    <property type="term" value="P:proteolysis"/>
    <property type="evidence" value="ECO:0007669"/>
    <property type="project" value="UniProtKB-KW"/>
</dbReference>
<evidence type="ECO:0000256" key="1">
    <source>
        <dbReference type="SAM" id="Coils"/>
    </source>
</evidence>
<keyword evidence="2" id="KW-1133">Transmembrane helix</keyword>
<keyword evidence="2" id="KW-0472">Membrane</keyword>
<feature type="transmembrane region" description="Helical" evidence="2">
    <location>
        <begin position="143"/>
        <end position="164"/>
    </location>
</feature>
<evidence type="ECO:0000259" key="3">
    <source>
        <dbReference type="Pfam" id="PF02517"/>
    </source>
</evidence>
<evidence type="ECO:0000313" key="5">
    <source>
        <dbReference type="Proteomes" id="UP001519289"/>
    </source>
</evidence>
<feature type="transmembrane region" description="Helical" evidence="2">
    <location>
        <begin position="36"/>
        <end position="56"/>
    </location>
</feature>
<keyword evidence="1" id="KW-0175">Coiled coil</keyword>
<name>A0ABS4JR70_9FIRM</name>
<evidence type="ECO:0000256" key="2">
    <source>
        <dbReference type="SAM" id="Phobius"/>
    </source>
</evidence>
<feature type="transmembrane region" description="Helical" evidence="2">
    <location>
        <begin position="12"/>
        <end position="30"/>
    </location>
</feature>
<dbReference type="EMBL" id="JAGGLG010000009">
    <property type="protein sequence ID" value="MBP2018029.1"/>
    <property type="molecule type" value="Genomic_DNA"/>
</dbReference>
<keyword evidence="4" id="KW-0378">Hydrolase</keyword>
<sequence length="345" mass="37127">MRTSQLDALVRVLSFYLAALVLLIVAGGALQYTLGLTGVVISQLGIFVALPLLFTLRVERRPIRPFLRLRMLTLRGWARSVLLGTVGWLAAQLMGAVLVLLVRQLGGEMVQTYQILLDASSWLALLVGALLPAICEELSFRGYVLGALRPLGPTAAVLLTGLLFGALHLSLVRLVPLALLGMLWALAVQRSGSILPGMVMHLLNNGIALGLTFFVQEQANPAALESLDAIPDGAIWLSAVMLGLMAAGLGVTAYFLAAGFSPRHLLRPLELAEEWSQAVDAEAEPVPATDAAAAEDAELRRLSAELEELRQRRRRMLWAAALVIGGLCLMIYLWAAARELAVVFA</sequence>